<name>A0A8H7RZ14_9FUNG</name>
<evidence type="ECO:0000313" key="8">
    <source>
        <dbReference type="Proteomes" id="UP000646827"/>
    </source>
</evidence>
<organism evidence="7 8">
    <name type="scientific">Circinella minor</name>
    <dbReference type="NCBI Taxonomy" id="1195481"/>
    <lineage>
        <taxon>Eukaryota</taxon>
        <taxon>Fungi</taxon>
        <taxon>Fungi incertae sedis</taxon>
        <taxon>Mucoromycota</taxon>
        <taxon>Mucoromycotina</taxon>
        <taxon>Mucoromycetes</taxon>
        <taxon>Mucorales</taxon>
        <taxon>Lichtheimiaceae</taxon>
        <taxon>Circinella</taxon>
    </lineage>
</organism>
<evidence type="ECO:0000256" key="3">
    <source>
        <dbReference type="ARBA" id="ARBA00022989"/>
    </source>
</evidence>
<keyword evidence="4" id="KW-0472">Membrane</keyword>
<keyword evidence="3" id="KW-1133">Transmembrane helix</keyword>
<evidence type="ECO:0000256" key="4">
    <source>
        <dbReference type="ARBA" id="ARBA00023136"/>
    </source>
</evidence>
<dbReference type="PANTHER" id="PTHR42829:SF2">
    <property type="entry name" value="NADH-UBIQUINONE OXIDOREDUCTASE CHAIN 5"/>
    <property type="match status" value="1"/>
</dbReference>
<comment type="subcellular location">
    <subcellularLocation>
        <location evidence="1">Membrane</location>
        <topology evidence="1">Multi-pass membrane protein</topology>
    </subcellularLocation>
</comment>
<dbReference type="InterPro" id="IPR027434">
    <property type="entry name" value="Homing_endonucl"/>
</dbReference>
<dbReference type="Pfam" id="PF00361">
    <property type="entry name" value="Proton_antipo_M"/>
    <property type="match status" value="1"/>
</dbReference>
<evidence type="ECO:0000313" key="7">
    <source>
        <dbReference type="EMBL" id="KAG2219168.1"/>
    </source>
</evidence>
<evidence type="ECO:0008006" key="9">
    <source>
        <dbReference type="Google" id="ProtNLM"/>
    </source>
</evidence>
<dbReference type="Proteomes" id="UP000646827">
    <property type="component" value="Unassembled WGS sequence"/>
</dbReference>
<dbReference type="InterPro" id="IPR001750">
    <property type="entry name" value="ND/Mrp_TM"/>
</dbReference>
<dbReference type="PRINTS" id="PR01434">
    <property type="entry name" value="NADHDHGNASE5"/>
</dbReference>
<evidence type="ECO:0000256" key="2">
    <source>
        <dbReference type="ARBA" id="ARBA00022692"/>
    </source>
</evidence>
<dbReference type="InterPro" id="IPR003945">
    <property type="entry name" value="NU5C-like"/>
</dbReference>
<dbReference type="InterPro" id="IPR004860">
    <property type="entry name" value="LAGLIDADG_dom"/>
</dbReference>
<accession>A0A8H7RZ14</accession>
<reference evidence="7 8" key="1">
    <citation type="submission" date="2020-12" db="EMBL/GenBank/DDBJ databases">
        <title>Metabolic potential, ecology and presence of endohyphal bacteria is reflected in genomic diversity of Mucoromycotina.</title>
        <authorList>
            <person name="Muszewska A."/>
            <person name="Okrasinska A."/>
            <person name="Steczkiewicz K."/>
            <person name="Drgas O."/>
            <person name="Orlowska M."/>
            <person name="Perlinska-Lenart U."/>
            <person name="Aleksandrzak-Piekarczyk T."/>
            <person name="Szatraj K."/>
            <person name="Zielenkiewicz U."/>
            <person name="Pilsyk S."/>
            <person name="Malc E."/>
            <person name="Mieczkowski P."/>
            <person name="Kruszewska J.S."/>
            <person name="Biernat P."/>
            <person name="Pawlowska J."/>
        </authorList>
    </citation>
    <scope>NUCLEOTIDE SEQUENCE [LARGE SCALE GENOMIC DNA]</scope>
    <source>
        <strain evidence="7 8">CBS 142.35</strain>
    </source>
</reference>
<keyword evidence="2" id="KW-0812">Transmembrane</keyword>
<proteinExistence type="predicted"/>
<evidence type="ECO:0000259" key="5">
    <source>
        <dbReference type="Pfam" id="PF00361"/>
    </source>
</evidence>
<dbReference type="GO" id="GO:0016020">
    <property type="term" value="C:membrane"/>
    <property type="evidence" value="ECO:0007669"/>
    <property type="project" value="UniProtKB-SubCell"/>
</dbReference>
<dbReference type="OrthoDB" id="2360560at2759"/>
<feature type="domain" description="Homing endonuclease LAGLIDADG" evidence="6">
    <location>
        <begin position="49"/>
        <end position="107"/>
    </location>
</feature>
<dbReference type="AlphaFoldDB" id="A0A8H7RZ14"/>
<comment type="caution">
    <text evidence="7">The sequence shown here is derived from an EMBL/GenBank/DDBJ whole genome shotgun (WGS) entry which is preliminary data.</text>
</comment>
<dbReference type="GO" id="GO:0015990">
    <property type="term" value="P:electron transport coupled proton transport"/>
    <property type="evidence" value="ECO:0007669"/>
    <property type="project" value="TreeGrafter"/>
</dbReference>
<dbReference type="Pfam" id="PF03161">
    <property type="entry name" value="LAGLIDADG_2"/>
    <property type="match status" value="1"/>
</dbReference>
<gene>
    <name evidence="7" type="ORF">INT45_008343</name>
</gene>
<dbReference type="EMBL" id="JAEPRB010000191">
    <property type="protein sequence ID" value="KAG2219168.1"/>
    <property type="molecule type" value="Genomic_DNA"/>
</dbReference>
<dbReference type="Gene3D" id="3.10.28.10">
    <property type="entry name" value="Homing endonucleases"/>
    <property type="match status" value="1"/>
</dbReference>
<dbReference type="SUPFAM" id="SSF55608">
    <property type="entry name" value="Homing endonucleases"/>
    <property type="match status" value="1"/>
</dbReference>
<dbReference type="GO" id="GO:0008137">
    <property type="term" value="F:NADH dehydrogenase (ubiquinone) activity"/>
    <property type="evidence" value="ECO:0007669"/>
    <property type="project" value="InterPro"/>
</dbReference>
<evidence type="ECO:0000256" key="1">
    <source>
        <dbReference type="ARBA" id="ARBA00004141"/>
    </source>
</evidence>
<keyword evidence="8" id="KW-1185">Reference proteome</keyword>
<sequence>MGELIDFNNLSDFLITTSNMIPIVFNSDKKVRYSKQYKENFELSEIQKETLIGILLGDAYLIKSKANHNTKLVFDQSNSLHKYYLLHLYEVFEPLTVSSPKVTNRKPDIRTVILSKWEKIVPGPAQADPGPQGLGSPPGPNNIDELLTARSLAYLIMDDGANKAAIKALVMNRVGDLAFSVGMWTLFWTFGNLDFTTVFSLAPFINEELITIISICMLMAAMGKSAQIGLHTWL</sequence>
<feature type="domain" description="NADH:quinone oxidoreductase/Mrp antiporter transmembrane" evidence="5">
    <location>
        <begin position="160"/>
        <end position="234"/>
    </location>
</feature>
<dbReference type="GO" id="GO:0003954">
    <property type="term" value="F:NADH dehydrogenase activity"/>
    <property type="evidence" value="ECO:0007669"/>
    <property type="project" value="TreeGrafter"/>
</dbReference>
<dbReference type="PANTHER" id="PTHR42829">
    <property type="entry name" value="NADH-UBIQUINONE OXIDOREDUCTASE CHAIN 5"/>
    <property type="match status" value="1"/>
</dbReference>
<dbReference type="GO" id="GO:0042773">
    <property type="term" value="P:ATP synthesis coupled electron transport"/>
    <property type="evidence" value="ECO:0007669"/>
    <property type="project" value="InterPro"/>
</dbReference>
<dbReference type="GO" id="GO:0004519">
    <property type="term" value="F:endonuclease activity"/>
    <property type="evidence" value="ECO:0007669"/>
    <property type="project" value="InterPro"/>
</dbReference>
<protein>
    <recommendedName>
        <fullName evidence="9">LAGLIDADG endonuclease</fullName>
    </recommendedName>
</protein>
<evidence type="ECO:0000259" key="6">
    <source>
        <dbReference type="Pfam" id="PF03161"/>
    </source>
</evidence>